<evidence type="ECO:0000256" key="14">
    <source>
        <dbReference type="SAM" id="MobiDB-lite"/>
    </source>
</evidence>
<dbReference type="Gene3D" id="2.60.40.60">
    <property type="entry name" value="Cadherins"/>
    <property type="match status" value="6"/>
</dbReference>
<dbReference type="PANTHER" id="PTHR24027:SF413">
    <property type="entry name" value="CADHERIN RELATED FAMILY MEMBER 1"/>
    <property type="match status" value="1"/>
</dbReference>
<evidence type="ECO:0000256" key="5">
    <source>
        <dbReference type="ARBA" id="ARBA00022837"/>
    </source>
</evidence>
<evidence type="ECO:0000256" key="2">
    <source>
        <dbReference type="ARBA" id="ARBA00022692"/>
    </source>
</evidence>
<dbReference type="GO" id="GO:0005912">
    <property type="term" value="C:adherens junction"/>
    <property type="evidence" value="ECO:0007669"/>
    <property type="project" value="TreeGrafter"/>
</dbReference>
<dbReference type="FunFam" id="2.60.40.60:FF:000111">
    <property type="entry name" value="Cadherin-related family member 1"/>
    <property type="match status" value="1"/>
</dbReference>
<evidence type="ECO:0000256" key="3">
    <source>
        <dbReference type="ARBA" id="ARBA00022729"/>
    </source>
</evidence>
<evidence type="ECO:0000256" key="11">
    <source>
        <dbReference type="ARBA" id="ARBA00044253"/>
    </source>
</evidence>
<dbReference type="GO" id="GO:0016339">
    <property type="term" value="P:calcium-dependent cell-cell adhesion via plasma membrane cell adhesion molecules"/>
    <property type="evidence" value="ECO:0007669"/>
    <property type="project" value="TreeGrafter"/>
</dbReference>
<feature type="domain" description="Cadherin" evidence="16">
    <location>
        <begin position="528"/>
        <end position="626"/>
    </location>
</feature>
<dbReference type="GO" id="GO:0016477">
    <property type="term" value="P:cell migration"/>
    <property type="evidence" value="ECO:0007669"/>
    <property type="project" value="TreeGrafter"/>
</dbReference>
<keyword evidence="3" id="KW-0732">Signal</keyword>
<dbReference type="Pfam" id="PF00028">
    <property type="entry name" value="Cadherin"/>
    <property type="match status" value="4"/>
</dbReference>
<evidence type="ECO:0000256" key="12">
    <source>
        <dbReference type="ARBA" id="ARBA00044335"/>
    </source>
</evidence>
<evidence type="ECO:0000313" key="17">
    <source>
        <dbReference type="Ensembl" id="ENSDLAP00005054261.1"/>
    </source>
</evidence>
<feature type="domain" description="Cadherin" evidence="16">
    <location>
        <begin position="47"/>
        <end position="140"/>
    </location>
</feature>
<sequence length="797" mass="87798">FTVSPPASLHLGNLEPVYLFSHKGQSDYAPYFYDNGPSSTNGNMALFSISEDTPVGTQVYILSGRDPEGDPVRYGLTFEKGSKEYFRVDSKSGNVTLIQELDREKQGEISVLVSITDGRNKVVETVRVFVTDANDEPPEFQNLPFIIDIPEDTAPGSSIYRVQATDKDIGSGGSVSYYLQTSPFAKFTIDGHSGILRVKPGETLDYETTPTHFVTVVAKDGGGKYKGKHQVLTSTATITINLIDAQDMPPSFIGTPYFGYVYEVSVPGSEIFTVYAKDGDQGNPNPIHYSIMNGSDGVFDINGTSGCITLTTYPSLLKNELYEIKVKDYDITMVTVRVVDLNNHPPTFYGENGPQSKFEVTMYEHPPAGEILRGFKITVNDSDQGANAKFKLRLVGPSRVLRVVPQTVLNEAQVTIIVEDTSGIDYEKGPTLSFKANDPDSGPWGEVKYTIYGSGSDLFTIHPSSGLISTQPWTTLDAEVRSKYNFYVKAEDSEGKYSLAEAFVTVLDMNDHPPEFDEKLLEKTMIIGTPVRVEAMDEDAESPNNVIEYSIMTADPDNAFDINANTGEIKLKPYIKSMEIVQNITKQKDCKWSLVVQARDRGSPSFSTTAVVNIDITEAVRPGPMAAFLLKSRDNPMKALAMVTVIISILVGVTVLISTALYMRNSKSNRIMPTRRIIKRRPRDQPPWTFRMPTITFNDPAEKFLIDNPESGRQRTSSPRPKPPPPSAPSLPPPPPSNTRPSERPRAVPTISGALASKGSKKAKSSRRKEGNMSSALVSELKMKLEQKIIESNQGYC</sequence>
<keyword evidence="8 15" id="KW-0472">Membrane</keyword>
<dbReference type="GO" id="GO:0007043">
    <property type="term" value="P:cell-cell junction assembly"/>
    <property type="evidence" value="ECO:0007669"/>
    <property type="project" value="TreeGrafter"/>
</dbReference>
<evidence type="ECO:0000259" key="16">
    <source>
        <dbReference type="PROSITE" id="PS50268"/>
    </source>
</evidence>
<dbReference type="GO" id="GO:0000902">
    <property type="term" value="P:cell morphogenesis"/>
    <property type="evidence" value="ECO:0007669"/>
    <property type="project" value="TreeGrafter"/>
</dbReference>
<evidence type="ECO:0000256" key="15">
    <source>
        <dbReference type="SAM" id="Phobius"/>
    </source>
</evidence>
<feature type="transmembrane region" description="Helical" evidence="15">
    <location>
        <begin position="639"/>
        <end position="662"/>
    </location>
</feature>
<evidence type="ECO:0000256" key="6">
    <source>
        <dbReference type="ARBA" id="ARBA00022889"/>
    </source>
</evidence>
<comment type="subcellular location">
    <subcellularLocation>
        <location evidence="1">Membrane</location>
        <topology evidence="1">Single-pass membrane protein</topology>
    </subcellularLocation>
</comment>
<keyword evidence="18" id="KW-1185">Reference proteome</keyword>
<dbReference type="Proteomes" id="UP000694389">
    <property type="component" value="Unassembled WGS sequence"/>
</dbReference>
<dbReference type="FunFam" id="2.60.40.60:FF:000126">
    <property type="entry name" value="Cadherin-related family member 1"/>
    <property type="match status" value="1"/>
</dbReference>
<dbReference type="InterPro" id="IPR039808">
    <property type="entry name" value="Cadherin"/>
</dbReference>
<feature type="domain" description="Cadherin" evidence="16">
    <location>
        <begin position="410"/>
        <end position="516"/>
    </location>
</feature>
<feature type="region of interest" description="Disordered" evidence="14">
    <location>
        <begin position="673"/>
        <end position="776"/>
    </location>
</feature>
<organism evidence="17 18">
    <name type="scientific">Dicentrarchus labrax</name>
    <name type="common">European seabass</name>
    <name type="synonym">Morone labrax</name>
    <dbReference type="NCBI Taxonomy" id="13489"/>
    <lineage>
        <taxon>Eukaryota</taxon>
        <taxon>Metazoa</taxon>
        <taxon>Chordata</taxon>
        <taxon>Craniata</taxon>
        <taxon>Vertebrata</taxon>
        <taxon>Euteleostomi</taxon>
        <taxon>Actinopterygii</taxon>
        <taxon>Neopterygii</taxon>
        <taxon>Teleostei</taxon>
        <taxon>Neoteleostei</taxon>
        <taxon>Acanthomorphata</taxon>
        <taxon>Eupercaria</taxon>
        <taxon>Moronidae</taxon>
        <taxon>Dicentrarchus</taxon>
    </lineage>
</organism>
<feature type="compositionally biased region" description="Pro residues" evidence="14">
    <location>
        <begin position="720"/>
        <end position="738"/>
    </location>
</feature>
<evidence type="ECO:0000256" key="4">
    <source>
        <dbReference type="ARBA" id="ARBA00022737"/>
    </source>
</evidence>
<dbReference type="GO" id="GO:0005509">
    <property type="term" value="F:calcium ion binding"/>
    <property type="evidence" value="ECO:0007669"/>
    <property type="project" value="UniProtKB-UniRule"/>
</dbReference>
<accession>A0A8C4ICF0</accession>
<dbReference type="Ensembl" id="ENSDLAT00005057660.2">
    <property type="protein sequence ID" value="ENSDLAP00005054261.1"/>
    <property type="gene ID" value="ENSDLAG00005022996.2"/>
</dbReference>
<dbReference type="GO" id="GO:0016342">
    <property type="term" value="C:catenin complex"/>
    <property type="evidence" value="ECO:0007669"/>
    <property type="project" value="TreeGrafter"/>
</dbReference>
<name>A0A8C4ICF0_DICLA</name>
<dbReference type="SMART" id="SM00112">
    <property type="entry name" value="CA"/>
    <property type="match status" value="5"/>
</dbReference>
<keyword evidence="7 15" id="KW-1133">Transmembrane helix</keyword>
<reference evidence="17" key="1">
    <citation type="submission" date="2025-08" db="UniProtKB">
        <authorList>
            <consortium name="Ensembl"/>
        </authorList>
    </citation>
    <scope>IDENTIFICATION</scope>
</reference>
<dbReference type="InterPro" id="IPR020894">
    <property type="entry name" value="Cadherin_CS"/>
</dbReference>
<dbReference type="SUPFAM" id="SSF49313">
    <property type="entry name" value="Cadherin-like"/>
    <property type="match status" value="5"/>
</dbReference>
<dbReference type="PROSITE" id="PS50268">
    <property type="entry name" value="CADHERIN_2"/>
    <property type="match status" value="5"/>
</dbReference>
<protein>
    <recommendedName>
        <fullName evidence="10">Cadherin-related family member 1</fullName>
    </recommendedName>
    <alternativeName>
        <fullName evidence="11">Photoreceptor cadherin</fullName>
    </alternativeName>
    <alternativeName>
        <fullName evidence="12">Protocadherin-21</fullName>
    </alternativeName>
</protein>
<dbReference type="FunFam" id="2.60.40.60:FF:000124">
    <property type="entry name" value="Cadherin-related family member 1"/>
    <property type="match status" value="1"/>
</dbReference>
<evidence type="ECO:0000256" key="10">
    <source>
        <dbReference type="ARBA" id="ARBA00044073"/>
    </source>
</evidence>
<evidence type="ECO:0000256" key="13">
    <source>
        <dbReference type="PROSITE-ProRule" id="PRU00043"/>
    </source>
</evidence>
<dbReference type="GO" id="GO:0045296">
    <property type="term" value="F:cadherin binding"/>
    <property type="evidence" value="ECO:0007669"/>
    <property type="project" value="TreeGrafter"/>
</dbReference>
<keyword evidence="2 15" id="KW-0812">Transmembrane</keyword>
<feature type="domain" description="Cadherin" evidence="16">
    <location>
        <begin position="141"/>
        <end position="252"/>
    </location>
</feature>
<evidence type="ECO:0000313" key="18">
    <source>
        <dbReference type="Proteomes" id="UP000694389"/>
    </source>
</evidence>
<dbReference type="PROSITE" id="PS00232">
    <property type="entry name" value="CADHERIN_1"/>
    <property type="match status" value="1"/>
</dbReference>
<reference evidence="17" key="2">
    <citation type="submission" date="2025-09" db="UniProtKB">
        <authorList>
            <consortium name="Ensembl"/>
        </authorList>
    </citation>
    <scope>IDENTIFICATION</scope>
</reference>
<dbReference type="GeneTree" id="ENSGT00940000155509"/>
<dbReference type="GO" id="GO:0034332">
    <property type="term" value="P:adherens junction organization"/>
    <property type="evidence" value="ECO:0007669"/>
    <property type="project" value="TreeGrafter"/>
</dbReference>
<dbReference type="GO" id="GO:0008013">
    <property type="term" value="F:beta-catenin binding"/>
    <property type="evidence" value="ECO:0007669"/>
    <property type="project" value="TreeGrafter"/>
</dbReference>
<dbReference type="GO" id="GO:0044331">
    <property type="term" value="P:cell-cell adhesion mediated by cadherin"/>
    <property type="evidence" value="ECO:0007669"/>
    <property type="project" value="TreeGrafter"/>
</dbReference>
<dbReference type="AlphaFoldDB" id="A0A8C4ICF0"/>
<dbReference type="PANTHER" id="PTHR24027">
    <property type="entry name" value="CADHERIN-23"/>
    <property type="match status" value="1"/>
</dbReference>
<proteinExistence type="predicted"/>
<dbReference type="FunFam" id="2.60.40.60:FF:000122">
    <property type="entry name" value="Cadherin-related family member 1"/>
    <property type="match status" value="1"/>
</dbReference>
<evidence type="ECO:0000256" key="8">
    <source>
        <dbReference type="ARBA" id="ARBA00023136"/>
    </source>
</evidence>
<keyword evidence="4" id="KW-0677">Repeat</keyword>
<feature type="domain" description="Cadherin" evidence="16">
    <location>
        <begin position="253"/>
        <end position="348"/>
    </location>
</feature>
<dbReference type="InterPro" id="IPR015919">
    <property type="entry name" value="Cadherin-like_sf"/>
</dbReference>
<dbReference type="InterPro" id="IPR002126">
    <property type="entry name" value="Cadherin-like_dom"/>
</dbReference>
<dbReference type="CDD" id="cd11304">
    <property type="entry name" value="Cadherin_repeat"/>
    <property type="match status" value="5"/>
</dbReference>
<evidence type="ECO:0000256" key="9">
    <source>
        <dbReference type="ARBA" id="ARBA00023170"/>
    </source>
</evidence>
<evidence type="ECO:0000256" key="1">
    <source>
        <dbReference type="ARBA" id="ARBA00004167"/>
    </source>
</evidence>
<keyword evidence="6" id="KW-0130">Cell adhesion</keyword>
<keyword evidence="9" id="KW-0675">Receptor</keyword>
<feature type="compositionally biased region" description="Basic and acidic residues" evidence="14">
    <location>
        <begin position="700"/>
        <end position="713"/>
    </location>
</feature>
<keyword evidence="5 13" id="KW-0106">Calcium</keyword>
<dbReference type="GO" id="GO:0007156">
    <property type="term" value="P:homophilic cell adhesion via plasma membrane adhesion molecules"/>
    <property type="evidence" value="ECO:0007669"/>
    <property type="project" value="InterPro"/>
</dbReference>
<dbReference type="PRINTS" id="PR00205">
    <property type="entry name" value="CADHERIN"/>
</dbReference>
<evidence type="ECO:0000256" key="7">
    <source>
        <dbReference type="ARBA" id="ARBA00022989"/>
    </source>
</evidence>